<evidence type="ECO:0008006" key="4">
    <source>
        <dbReference type="Google" id="ProtNLM"/>
    </source>
</evidence>
<evidence type="ECO:0000256" key="1">
    <source>
        <dbReference type="SAM" id="Phobius"/>
    </source>
</evidence>
<feature type="transmembrane region" description="Helical" evidence="1">
    <location>
        <begin position="99"/>
        <end position="117"/>
    </location>
</feature>
<feature type="transmembrane region" description="Helical" evidence="1">
    <location>
        <begin position="58"/>
        <end position="87"/>
    </location>
</feature>
<keyword evidence="3" id="KW-1185">Reference proteome</keyword>
<comment type="caution">
    <text evidence="2">The sequence shown here is derived from an EMBL/GenBank/DDBJ whole genome shotgun (WGS) entry which is preliminary data.</text>
</comment>
<feature type="transmembrane region" description="Helical" evidence="1">
    <location>
        <begin position="129"/>
        <end position="150"/>
    </location>
</feature>
<dbReference type="RefSeq" id="WP_005673191.1">
    <property type="nucleotide sequence ID" value="NZ_CP146288.1"/>
</dbReference>
<reference evidence="2 3" key="1">
    <citation type="submission" date="2010-12" db="EMBL/GenBank/DDBJ databases">
        <authorList>
            <person name="Muzny D."/>
            <person name="Qin X."/>
            <person name="Deng J."/>
            <person name="Jiang H."/>
            <person name="Liu Y."/>
            <person name="Qu J."/>
            <person name="Song X.-Z."/>
            <person name="Zhang L."/>
            <person name="Thornton R."/>
            <person name="Coyle M."/>
            <person name="Francisco L."/>
            <person name="Jackson L."/>
            <person name="Javaid M."/>
            <person name="Korchina V."/>
            <person name="Kovar C."/>
            <person name="Mata R."/>
            <person name="Mathew T."/>
            <person name="Ngo R."/>
            <person name="Nguyen L."/>
            <person name="Nguyen N."/>
            <person name="Okwuonu G."/>
            <person name="Ongeri F."/>
            <person name="Pham C."/>
            <person name="Simmons D."/>
            <person name="Wilczek-Boney K."/>
            <person name="Hale W."/>
            <person name="Jakkamsetti A."/>
            <person name="Pham P."/>
            <person name="Ruth R."/>
            <person name="San Lucas F."/>
            <person name="Warren J."/>
            <person name="Zhang J."/>
            <person name="Zhao Z."/>
            <person name="Zhou C."/>
            <person name="Zhu D."/>
            <person name="Lee S."/>
            <person name="Bess C."/>
            <person name="Blankenburg K."/>
            <person name="Forbes L."/>
            <person name="Fu Q."/>
            <person name="Gubbala S."/>
            <person name="Hirani K."/>
            <person name="Jayaseelan J.C."/>
            <person name="Lara F."/>
            <person name="Munidasa M."/>
            <person name="Palculict T."/>
            <person name="Patil S."/>
            <person name="Pu L.-L."/>
            <person name="Saada N."/>
            <person name="Tang L."/>
            <person name="Weissenberger G."/>
            <person name="Zhu Y."/>
            <person name="Hemphill L."/>
            <person name="Shang Y."/>
            <person name="Youmans B."/>
            <person name="Ayvaz T."/>
            <person name="Ross M."/>
            <person name="Santibanez J."/>
            <person name="Aqrawi P."/>
            <person name="Gross S."/>
            <person name="Joshi V."/>
            <person name="Fowler G."/>
            <person name="Nazareth L."/>
            <person name="Reid J."/>
            <person name="Worley K."/>
            <person name="Petrosino J."/>
            <person name="Highlander S."/>
            <person name="Gibbs R."/>
        </authorList>
    </citation>
    <scope>NUCLEOTIDE SEQUENCE [LARGE SCALE GENOMIC DNA]</scope>
    <source>
        <strain evidence="2 3">ATCC 51599</strain>
    </source>
</reference>
<organism evidence="2 3">
    <name type="scientific">Lautropia mirabilis ATCC 51599</name>
    <dbReference type="NCBI Taxonomy" id="887898"/>
    <lineage>
        <taxon>Bacteria</taxon>
        <taxon>Pseudomonadati</taxon>
        <taxon>Pseudomonadota</taxon>
        <taxon>Betaproteobacteria</taxon>
        <taxon>Burkholderiales</taxon>
        <taxon>Burkholderiaceae</taxon>
        <taxon>Lautropia</taxon>
    </lineage>
</organism>
<keyword evidence="1" id="KW-1133">Transmembrane helix</keyword>
<dbReference type="Proteomes" id="UP000011021">
    <property type="component" value="Unassembled WGS sequence"/>
</dbReference>
<protein>
    <recommendedName>
        <fullName evidence="4">Cobalt transport protein CbiM</fullName>
    </recommendedName>
</protein>
<dbReference type="EMBL" id="AEQP01000003">
    <property type="protein sequence ID" value="EFV95501.1"/>
    <property type="molecule type" value="Genomic_DNA"/>
</dbReference>
<dbReference type="eggNOG" id="COG3235">
    <property type="taxonomic scope" value="Bacteria"/>
</dbReference>
<dbReference type="AlphaFoldDB" id="E7RW18"/>
<gene>
    <name evidence="2" type="ORF">HMPREF0551_0989</name>
</gene>
<evidence type="ECO:0000313" key="3">
    <source>
        <dbReference type="Proteomes" id="UP000011021"/>
    </source>
</evidence>
<proteinExistence type="predicted"/>
<name>E7RW18_9BURK</name>
<sequence length="239" mass="26597">MHGSFYIVLIALGISLALRPWRMLRGGALLTPVLATLVLLPWMWALPRLHIAPVQLQWSGACLVLLMLGWPLAIPVLCLVGVLSGWFVPQPWPDVFDSILWLGMAPATFAMLLGALVRRLLGEHLFVYILGRGFLTTVICLFLSGALAQWAGMRLGHGSDEFSSMVARWLLAWGDGFFTGMWTAIFVAFKPSWLATWSDRLYLRRPPPDAEADDRPVPPALDLVELHEKDEVKGASDQR</sequence>
<dbReference type="HOGENOM" id="CLU_081268_1_0_4"/>
<evidence type="ECO:0000313" key="2">
    <source>
        <dbReference type="EMBL" id="EFV95501.1"/>
    </source>
</evidence>
<feature type="transmembrane region" description="Helical" evidence="1">
    <location>
        <begin position="27"/>
        <end position="46"/>
    </location>
</feature>
<accession>E7RW18</accession>
<keyword evidence="1" id="KW-0812">Transmembrane</keyword>
<keyword evidence="1" id="KW-0472">Membrane</keyword>
<feature type="transmembrane region" description="Helical" evidence="1">
    <location>
        <begin position="170"/>
        <end position="189"/>
    </location>
</feature>